<reference evidence="1 2" key="1">
    <citation type="submission" date="2017-04" db="EMBL/GenBank/DDBJ databases">
        <title>Draft genome sequence of Zooshikella ganghwensis VG4 isolated from Red Sea sediments.</title>
        <authorList>
            <person name="Rehman Z."/>
            <person name="Alam I."/>
            <person name="Kamau A."/>
            <person name="Bajic V."/>
            <person name="Leiknes T."/>
        </authorList>
    </citation>
    <scope>NUCLEOTIDE SEQUENCE [LARGE SCALE GENOMIC DNA]</scope>
    <source>
        <strain evidence="1 2">VG4</strain>
    </source>
</reference>
<proteinExistence type="predicted"/>
<evidence type="ECO:0008006" key="3">
    <source>
        <dbReference type="Google" id="ProtNLM"/>
    </source>
</evidence>
<dbReference type="PANTHER" id="PTHR30619:SF1">
    <property type="entry name" value="RECOMBINATION PROTEIN 2"/>
    <property type="match status" value="1"/>
</dbReference>
<dbReference type="AlphaFoldDB" id="A0A4P9VUF4"/>
<comment type="caution">
    <text evidence="1">The sequence shown here is derived from an EMBL/GenBank/DDBJ whole genome shotgun (WGS) entry which is preliminary data.</text>
</comment>
<name>A0A4P9VUF4_9GAMM</name>
<sequence length="438" mass="48810">MTCARNFLYIISSILAIFSPAIIAKTVNSNLVGKDLPKWQSGYLDIHHINTGRGDAAFIVFPDSTTLLIDAGDISESRPRTLTARNAKLVPDDSKTAGEWIIDYIRQFHPNKETANLDYALITHFHEDHMGEIDETSKHSKLGDFQVTGITEIAESIPIVTLIDRAYPGYSLPEPMLSEAYKNKMYSSQDFDDQSFIKTMEAYWQFIACHKKQGMQIQSIDVGSKQQIKLKKHPNKYTEFSVTNIHGNGKAWTGWSNTTFSLFDDGKIPGENNLSIGLRISYGAFDYYTGGDISGNDDYGSPNFSSEEAKVAPVIGPVDVATLNHHGNSDSQSTFFVRTIRPKVWIQQSWSSDHPSDEVLSRISSTSLYPGKRYIFANNLLAATKNVIGSKVSKAYSSTQGHIVVRVYEAGTKYQVILLDDSTIERKVTAVFGPFESR</sequence>
<dbReference type="InterPro" id="IPR036866">
    <property type="entry name" value="RibonucZ/Hydroxyglut_hydro"/>
</dbReference>
<dbReference type="RefSeq" id="WP_094789281.1">
    <property type="nucleotide sequence ID" value="NZ_NDXW01000001.1"/>
</dbReference>
<dbReference type="InterPro" id="IPR052159">
    <property type="entry name" value="Competence_DNA_uptake"/>
</dbReference>
<dbReference type="Gene3D" id="3.60.15.10">
    <property type="entry name" value="Ribonuclease Z/Hydroxyacylglutathione hydrolase-like"/>
    <property type="match status" value="1"/>
</dbReference>
<protein>
    <recommendedName>
        <fullName evidence="3">MBL fold metallo-hydrolase</fullName>
    </recommendedName>
</protein>
<dbReference type="SUPFAM" id="SSF56281">
    <property type="entry name" value="Metallo-hydrolase/oxidoreductase"/>
    <property type="match status" value="1"/>
</dbReference>
<evidence type="ECO:0000313" key="2">
    <source>
        <dbReference type="Proteomes" id="UP000257039"/>
    </source>
</evidence>
<accession>A0A4P9VUF4</accession>
<dbReference type="EMBL" id="NDXW01000001">
    <property type="protein sequence ID" value="RDH46549.1"/>
    <property type="molecule type" value="Genomic_DNA"/>
</dbReference>
<evidence type="ECO:0000313" key="1">
    <source>
        <dbReference type="EMBL" id="RDH46549.1"/>
    </source>
</evidence>
<dbReference type="Proteomes" id="UP000257039">
    <property type="component" value="Unassembled WGS sequence"/>
</dbReference>
<organism evidence="1 2">
    <name type="scientific">Zooshikella ganghwensis</name>
    <dbReference type="NCBI Taxonomy" id="202772"/>
    <lineage>
        <taxon>Bacteria</taxon>
        <taxon>Pseudomonadati</taxon>
        <taxon>Pseudomonadota</taxon>
        <taxon>Gammaproteobacteria</taxon>
        <taxon>Oceanospirillales</taxon>
        <taxon>Zooshikellaceae</taxon>
        <taxon>Zooshikella</taxon>
    </lineage>
</organism>
<keyword evidence="2" id="KW-1185">Reference proteome</keyword>
<gene>
    <name evidence="1" type="ORF">B9G39_25530</name>
</gene>
<dbReference type="PANTHER" id="PTHR30619">
    <property type="entry name" value="DNA INTERNALIZATION/COMPETENCE PROTEIN COMEC/REC2"/>
    <property type="match status" value="1"/>
</dbReference>